<evidence type="ECO:0000256" key="13">
    <source>
        <dbReference type="ARBA" id="ARBA00023237"/>
    </source>
</evidence>
<dbReference type="EMBL" id="CP003238">
    <property type="protein sequence ID" value="AFK56339.1"/>
    <property type="molecule type" value="Genomic_DNA"/>
</dbReference>
<keyword evidence="8" id="KW-0408">Iron</keyword>
<dbReference type="GO" id="GO:0038023">
    <property type="term" value="F:signaling receptor activity"/>
    <property type="evidence" value="ECO:0007669"/>
    <property type="project" value="InterPro"/>
</dbReference>
<dbReference type="Pfam" id="PF07660">
    <property type="entry name" value="STN"/>
    <property type="match status" value="1"/>
</dbReference>
<evidence type="ECO:0000256" key="7">
    <source>
        <dbReference type="ARBA" id="ARBA00022729"/>
    </source>
</evidence>
<dbReference type="PROSITE" id="PS52016">
    <property type="entry name" value="TONB_DEPENDENT_REC_3"/>
    <property type="match status" value="1"/>
</dbReference>
<dbReference type="Proteomes" id="UP000005258">
    <property type="component" value="Plasmid pTM2"/>
</dbReference>
<keyword evidence="9" id="KW-0406">Ion transport</keyword>
<evidence type="ECO:0000256" key="4">
    <source>
        <dbReference type="ARBA" id="ARBA00022452"/>
    </source>
</evidence>
<dbReference type="Pfam" id="PF00593">
    <property type="entry name" value="TonB_dep_Rec_b-barrel"/>
    <property type="match status" value="1"/>
</dbReference>
<dbReference type="PATRIC" id="fig|1110502.3.peg.4590"/>
<comment type="similarity">
    <text evidence="2 14 15">Belongs to the TonB-dependent receptor family.</text>
</comment>
<dbReference type="FunFam" id="2.170.130.10:FF:000001">
    <property type="entry name" value="Catecholate siderophore TonB-dependent receptor"/>
    <property type="match status" value="1"/>
</dbReference>
<accession>I3TUA1</accession>
<evidence type="ECO:0000256" key="1">
    <source>
        <dbReference type="ARBA" id="ARBA00004571"/>
    </source>
</evidence>
<dbReference type="Gene3D" id="3.55.50.30">
    <property type="match status" value="1"/>
</dbReference>
<dbReference type="SUPFAM" id="SSF56935">
    <property type="entry name" value="Porins"/>
    <property type="match status" value="1"/>
</dbReference>
<reference evidence="17 18" key="1">
    <citation type="journal article" date="2012" name="J. Am. Chem. Soc.">
        <title>Bacterial biosynthesis and maturation of the didemnin anti-cancer agents.</title>
        <authorList>
            <person name="Xu Y."/>
            <person name="Kersten R.D."/>
            <person name="Nam S.J."/>
            <person name="Lu L."/>
            <person name="Al-Suwailem A.M."/>
            <person name="Zheng H."/>
            <person name="Fenical W."/>
            <person name="Dorrestein P.C."/>
            <person name="Moore B.S."/>
            <person name="Qian P.Y."/>
        </authorList>
    </citation>
    <scope>NUCLEOTIDE SEQUENCE [LARGE SCALE GENOMIC DNA]</scope>
    <source>
        <strain evidence="17 18">KA081020-065</strain>
    </source>
</reference>
<dbReference type="InterPro" id="IPR010105">
    <property type="entry name" value="TonB_sidphr_rcpt"/>
</dbReference>
<dbReference type="GO" id="GO:0015344">
    <property type="term" value="F:siderophore uptake transmembrane transporter activity"/>
    <property type="evidence" value="ECO:0007669"/>
    <property type="project" value="TreeGrafter"/>
</dbReference>
<keyword evidence="6 14" id="KW-0812">Transmembrane</keyword>
<keyword evidence="3 14" id="KW-0813">Transport</keyword>
<dbReference type="GO" id="GO:0015891">
    <property type="term" value="P:siderophore transport"/>
    <property type="evidence" value="ECO:0007669"/>
    <property type="project" value="InterPro"/>
</dbReference>
<evidence type="ECO:0000256" key="8">
    <source>
        <dbReference type="ARBA" id="ARBA00023004"/>
    </source>
</evidence>
<geneLocation type="plasmid" evidence="17 18">
    <name>pTM2</name>
</geneLocation>
<dbReference type="Gene3D" id="2.170.130.10">
    <property type="entry name" value="TonB-dependent receptor, plug domain"/>
    <property type="match status" value="1"/>
</dbReference>
<evidence type="ECO:0000256" key="14">
    <source>
        <dbReference type="PROSITE-ProRule" id="PRU01360"/>
    </source>
</evidence>
<dbReference type="InterPro" id="IPR037066">
    <property type="entry name" value="Plug_dom_sf"/>
</dbReference>
<dbReference type="PANTHER" id="PTHR32552">
    <property type="entry name" value="FERRICHROME IRON RECEPTOR-RELATED"/>
    <property type="match status" value="1"/>
</dbReference>
<keyword evidence="10 15" id="KW-0798">TonB box</keyword>
<evidence type="ECO:0000256" key="12">
    <source>
        <dbReference type="ARBA" id="ARBA00023170"/>
    </source>
</evidence>
<keyword evidence="13 14" id="KW-0998">Cell outer membrane</keyword>
<dbReference type="FunFam" id="2.40.170.20:FF:000005">
    <property type="entry name" value="TonB-dependent siderophore receptor"/>
    <property type="match status" value="1"/>
</dbReference>
<dbReference type="InterPro" id="IPR012910">
    <property type="entry name" value="Plug_dom"/>
</dbReference>
<keyword evidence="11 14" id="KW-0472">Membrane</keyword>
<evidence type="ECO:0000256" key="15">
    <source>
        <dbReference type="RuleBase" id="RU003357"/>
    </source>
</evidence>
<dbReference type="CDD" id="cd01347">
    <property type="entry name" value="ligand_gated_channel"/>
    <property type="match status" value="1"/>
</dbReference>
<dbReference type="PANTHER" id="PTHR32552:SF68">
    <property type="entry name" value="FERRICHROME OUTER MEMBRANE TRANSPORTER_PHAGE RECEPTOR"/>
    <property type="match status" value="1"/>
</dbReference>
<evidence type="ECO:0000256" key="11">
    <source>
        <dbReference type="ARBA" id="ARBA00023136"/>
    </source>
</evidence>
<name>I3TUA1_TISMK</name>
<evidence type="ECO:0000313" key="18">
    <source>
        <dbReference type="Proteomes" id="UP000005258"/>
    </source>
</evidence>
<evidence type="ECO:0000256" key="9">
    <source>
        <dbReference type="ARBA" id="ARBA00023065"/>
    </source>
</evidence>
<evidence type="ECO:0000313" key="17">
    <source>
        <dbReference type="EMBL" id="AFK56339.1"/>
    </source>
</evidence>
<keyword evidence="5" id="KW-0410">Iron transport</keyword>
<dbReference type="InterPro" id="IPR039426">
    <property type="entry name" value="TonB-dep_rcpt-like"/>
</dbReference>
<evidence type="ECO:0000259" key="16">
    <source>
        <dbReference type="SMART" id="SM00965"/>
    </source>
</evidence>
<protein>
    <submittedName>
        <fullName evidence="17">Ferrichrome-iron transporter</fullName>
    </submittedName>
</protein>
<organism evidence="17 18">
    <name type="scientific">Tistrella mobilis (strain KA081020-065)</name>
    <dbReference type="NCBI Taxonomy" id="1110502"/>
    <lineage>
        <taxon>Bacteria</taxon>
        <taxon>Pseudomonadati</taxon>
        <taxon>Pseudomonadota</taxon>
        <taxon>Alphaproteobacteria</taxon>
        <taxon>Geminicoccales</taxon>
        <taxon>Geminicoccaceae</taxon>
        <taxon>Tistrella</taxon>
    </lineage>
</organism>
<dbReference type="InterPro" id="IPR036942">
    <property type="entry name" value="Beta-barrel_TonB_sf"/>
</dbReference>
<evidence type="ECO:0000256" key="3">
    <source>
        <dbReference type="ARBA" id="ARBA00022448"/>
    </source>
</evidence>
<feature type="domain" description="Secretin/TonB short N-terminal" evidence="16">
    <location>
        <begin position="58"/>
        <end position="109"/>
    </location>
</feature>
<dbReference type="InterPro" id="IPR011662">
    <property type="entry name" value="Secretin/TonB_short_N"/>
</dbReference>
<sequence length="809" mass="88337">MADVALAVGMAGMVLAQAPAARAAGADGVQLAQAGQGYDIPAQSLTGAITSFGRQSGLQVTLDAAVAGDLRSPGVRGSYTPEEALRRLLQGTGVTYRFVDARTVTLTQVAGQGAAVLDPLEVDADRQVESPFRPIAGYVATRNVTGSKSDVPLIETPQTISIVVRDQIDAQAAQTVPQSLRYTSGMMTDRNGLDERADFLYARGFKVDSYLNGTRYLGGTWATAQIDAYALERIEVLKGPSSVLYGQASPGGIANGISKQPLEDPAGEVRLQYGEYNRMQAAFDLTGPLTEDKDVLFRITGLGRGADTQMEQTKEERYWINPAITFRPSEDTTLTLLGSYQTDPALGGYQRLPAYGTVLYNPAGEIPTDLFVGDPTFDKQERKQYSLSSLFEHRFDDTFTFRQNARFMRTDSDFGYLYTGNIMSPTSSLIRRSGVIADETNDGITVDNQMQAKFATGDVTHTALLGLDYQNNRNDSVVDYLLANPIDYANPSYGNPGIDFDNPFFQQSSSQRFEQTGVYVQDQMSYGNWHLSLGGRHDWLDIDTTDRLLNAESNLTENKFTGKVGLLYHFTDIGLAPYASYSEAFEPIAGTTTDGKAFEPLTSQQYEVGVKYQPKGWNTLFTLSLYDITQQNVATSTAREINGGIVNFTDQSGEVSSQGLDFEIRASPFDNFNVIASYAYVDAEVTKAGDITGTEGKTPVYVPEHSGSLWADYRFIDGYVAGLGLGAGIRVNGKTWADALNTVEVPGYAVYDAAVSYDLSYLNPDFAGAKFQINATNLTDKIYVADCQNLTNCYYGARRKVYATLSYQW</sequence>
<dbReference type="GO" id="GO:0009279">
    <property type="term" value="C:cell outer membrane"/>
    <property type="evidence" value="ECO:0007669"/>
    <property type="project" value="UniProtKB-SubCell"/>
</dbReference>
<dbReference type="AlphaFoldDB" id="I3TUA1"/>
<dbReference type="Pfam" id="PF07715">
    <property type="entry name" value="Plug"/>
    <property type="match status" value="1"/>
</dbReference>
<dbReference type="InterPro" id="IPR000531">
    <property type="entry name" value="Beta-barrel_TonB"/>
</dbReference>
<dbReference type="KEGG" id="tmo:TMO_b0331"/>
<comment type="subcellular location">
    <subcellularLocation>
        <location evidence="1 14">Cell outer membrane</location>
        <topology evidence="1 14">Multi-pass membrane protein</topology>
    </subcellularLocation>
</comment>
<dbReference type="Gene3D" id="2.40.170.20">
    <property type="entry name" value="TonB-dependent receptor, beta-barrel domain"/>
    <property type="match status" value="1"/>
</dbReference>
<gene>
    <name evidence="17" type="ordered locus">TMO_b0331</name>
</gene>
<keyword evidence="12" id="KW-0675">Receptor</keyword>
<keyword evidence="4 14" id="KW-1134">Transmembrane beta strand</keyword>
<dbReference type="HOGENOM" id="CLU_008287_9_0_5"/>
<evidence type="ECO:0000256" key="5">
    <source>
        <dbReference type="ARBA" id="ARBA00022496"/>
    </source>
</evidence>
<keyword evidence="18" id="KW-1185">Reference proteome</keyword>
<evidence type="ECO:0000256" key="2">
    <source>
        <dbReference type="ARBA" id="ARBA00009810"/>
    </source>
</evidence>
<evidence type="ECO:0000256" key="10">
    <source>
        <dbReference type="ARBA" id="ARBA00023077"/>
    </source>
</evidence>
<keyword evidence="7" id="KW-0732">Signal</keyword>
<dbReference type="SMART" id="SM00965">
    <property type="entry name" value="STN"/>
    <property type="match status" value="1"/>
</dbReference>
<evidence type="ECO:0000256" key="6">
    <source>
        <dbReference type="ARBA" id="ARBA00022692"/>
    </source>
</evidence>
<dbReference type="NCBIfam" id="TIGR01783">
    <property type="entry name" value="TonB-siderophor"/>
    <property type="match status" value="1"/>
</dbReference>
<proteinExistence type="inferred from homology"/>
<keyword evidence="17" id="KW-0614">Plasmid</keyword>